<dbReference type="SUPFAM" id="SSF48695">
    <property type="entry name" value="Multiheme cytochromes"/>
    <property type="match status" value="1"/>
</dbReference>
<accession>X0TQX8</accession>
<feature type="domain" description="Hydrazine synthase alpha subunit middle" evidence="1">
    <location>
        <begin position="189"/>
        <end position="253"/>
    </location>
</feature>
<proteinExistence type="predicted"/>
<name>X0TQX8_9ZZZZ</name>
<evidence type="ECO:0000313" key="2">
    <source>
        <dbReference type="EMBL" id="GAF78520.1"/>
    </source>
</evidence>
<dbReference type="InterPro" id="IPR040698">
    <property type="entry name" value="HZS_alpha_mid"/>
</dbReference>
<gene>
    <name evidence="2" type="ORF">S01H1_08711</name>
</gene>
<evidence type="ECO:0000259" key="1">
    <source>
        <dbReference type="Pfam" id="PF18582"/>
    </source>
</evidence>
<organism evidence="2">
    <name type="scientific">marine sediment metagenome</name>
    <dbReference type="NCBI Taxonomy" id="412755"/>
    <lineage>
        <taxon>unclassified sequences</taxon>
        <taxon>metagenomes</taxon>
        <taxon>ecological metagenomes</taxon>
    </lineage>
</organism>
<sequence>MFTGSAHHDWFAGSVGIVDTRRGLNFPGGLTKVTAELEWPESGNGPVDPIETENYHKSGDYRAYQTPYPLSEDVFLVSANRAGKFVLYLMDTAGNKELIYEGAHHVFHAMPLKPRPKPAVMPDTVRWPSVAERHDPAGGIIFSNNVYHNAPAELQSKASYLRILTMDAKTYSYWYKRPYASTGPVVSMVSSEGVKRILGTVPIESDGSVHFKAPSGKSLYFQLLDDKFRALQTMRSISGVMPGETRGCLGCHEMHSTTPATKTDAEALHRAPSEITAPPWGDESISYMRFVQPVLDKYCGECHQGAGEARGKLDLTYRGDGLFKEPYVLLIGNPSWGAAYHPPDDPPAGFGIADTILVEAYDQRDPAAYVTPEPMTKLSYKSRLVDIAASGKHYDVKVDELSRRKLIAWVDTMCPYRGDQEVRQIEDPEFQGIDWLAIRPQIKNAPVVVRPGPID</sequence>
<comment type="caution">
    <text evidence="2">The sequence shown here is derived from an EMBL/GenBank/DDBJ whole genome shotgun (WGS) entry which is preliminary data.</text>
</comment>
<feature type="non-terminal residue" evidence="2">
    <location>
        <position position="455"/>
    </location>
</feature>
<reference evidence="2" key="1">
    <citation type="journal article" date="2014" name="Front. Microbiol.">
        <title>High frequency of phylogenetically diverse reductive dehalogenase-homologous genes in deep subseafloor sedimentary metagenomes.</title>
        <authorList>
            <person name="Kawai M."/>
            <person name="Futagami T."/>
            <person name="Toyoda A."/>
            <person name="Takaki Y."/>
            <person name="Nishi S."/>
            <person name="Hori S."/>
            <person name="Arai W."/>
            <person name="Tsubouchi T."/>
            <person name="Morono Y."/>
            <person name="Uchiyama I."/>
            <person name="Ito T."/>
            <person name="Fujiyama A."/>
            <person name="Inagaki F."/>
            <person name="Takami H."/>
        </authorList>
    </citation>
    <scope>NUCLEOTIDE SEQUENCE</scope>
    <source>
        <strain evidence="2">Expedition CK06-06</strain>
    </source>
</reference>
<dbReference type="EMBL" id="BARS01004457">
    <property type="protein sequence ID" value="GAF78520.1"/>
    <property type="molecule type" value="Genomic_DNA"/>
</dbReference>
<dbReference type="AlphaFoldDB" id="X0TQX8"/>
<dbReference type="Pfam" id="PF18582">
    <property type="entry name" value="HZS_alpha"/>
    <property type="match status" value="1"/>
</dbReference>
<protein>
    <recommendedName>
        <fullName evidence="1">Hydrazine synthase alpha subunit middle domain-containing protein</fullName>
    </recommendedName>
</protein>
<dbReference type="InterPro" id="IPR036280">
    <property type="entry name" value="Multihaem_cyt_sf"/>
</dbReference>